<feature type="transmembrane region" description="Helical" evidence="5">
    <location>
        <begin position="108"/>
        <end position="131"/>
    </location>
</feature>
<proteinExistence type="predicted"/>
<keyword evidence="4 5" id="KW-0472">Membrane</keyword>
<comment type="subcellular location">
    <subcellularLocation>
        <location evidence="1">Endomembrane system</location>
        <topology evidence="1">Multi-pass membrane protein</topology>
    </subcellularLocation>
</comment>
<dbReference type="Pfam" id="PF06803">
    <property type="entry name" value="DUF1232"/>
    <property type="match status" value="1"/>
</dbReference>
<keyword evidence="2 5" id="KW-0812">Transmembrane</keyword>
<feature type="transmembrane region" description="Helical" evidence="5">
    <location>
        <begin position="83"/>
        <end position="102"/>
    </location>
</feature>
<gene>
    <name evidence="7" type="ORF">SAMN04488087_2431</name>
</gene>
<reference evidence="8" key="1">
    <citation type="submission" date="2016-11" db="EMBL/GenBank/DDBJ databases">
        <authorList>
            <person name="Varghese N."/>
            <person name="Submissions S."/>
        </authorList>
    </citation>
    <scope>NUCLEOTIDE SEQUENCE [LARGE SCALE GENOMIC DNA]</scope>
    <source>
        <strain evidence="8">DSM 22212</strain>
    </source>
</reference>
<dbReference type="InterPro" id="IPR010652">
    <property type="entry name" value="DUF1232"/>
</dbReference>
<feature type="domain" description="DUF1232" evidence="6">
    <location>
        <begin position="95"/>
        <end position="125"/>
    </location>
</feature>
<dbReference type="RefSeq" id="WP_072716233.1">
    <property type="nucleotide sequence ID" value="NZ_FRAU01000009.1"/>
</dbReference>
<accession>A0A1M6WTP1</accession>
<evidence type="ECO:0000256" key="3">
    <source>
        <dbReference type="ARBA" id="ARBA00022989"/>
    </source>
</evidence>
<dbReference type="OrthoDB" id="9800034at2"/>
<evidence type="ECO:0000256" key="4">
    <source>
        <dbReference type="ARBA" id="ARBA00023136"/>
    </source>
</evidence>
<evidence type="ECO:0000313" key="8">
    <source>
        <dbReference type="Proteomes" id="UP000185812"/>
    </source>
</evidence>
<protein>
    <submittedName>
        <fullName evidence="7">Uncharacterized membrane protein YkvA, DUF1232 family</fullName>
    </submittedName>
</protein>
<evidence type="ECO:0000256" key="5">
    <source>
        <dbReference type="SAM" id="Phobius"/>
    </source>
</evidence>
<evidence type="ECO:0000259" key="6">
    <source>
        <dbReference type="Pfam" id="PF06803"/>
    </source>
</evidence>
<name>A0A1M6WTP1_9BACT</name>
<sequence length="154" mass="17659">MLRHALDVMAVSLQLRRPAPLRSRAFALALRAARRSLVRRSRLMRLTLHAYRQLFRDETALASVRRELYTLVRMVQAWARREYRLVPWHSLLYGVAALAYFVNPADLLPDMLVGLGLVDDAAVIAAVARAIRSDLDRFRQWEAGKHGRISKQSV</sequence>
<evidence type="ECO:0000256" key="1">
    <source>
        <dbReference type="ARBA" id="ARBA00004127"/>
    </source>
</evidence>
<organism evidence="7 8">
    <name type="scientific">Rhodothermus profundi</name>
    <dbReference type="NCBI Taxonomy" id="633813"/>
    <lineage>
        <taxon>Bacteria</taxon>
        <taxon>Pseudomonadati</taxon>
        <taxon>Rhodothermota</taxon>
        <taxon>Rhodothermia</taxon>
        <taxon>Rhodothermales</taxon>
        <taxon>Rhodothermaceae</taxon>
        <taxon>Rhodothermus</taxon>
    </lineage>
</organism>
<dbReference type="AlphaFoldDB" id="A0A1M6WTP1"/>
<keyword evidence="8" id="KW-1185">Reference proteome</keyword>
<evidence type="ECO:0000256" key="2">
    <source>
        <dbReference type="ARBA" id="ARBA00022692"/>
    </source>
</evidence>
<keyword evidence="3 5" id="KW-1133">Transmembrane helix</keyword>
<dbReference type="EMBL" id="FRAU01000009">
    <property type="protein sequence ID" value="SHK97150.1"/>
    <property type="molecule type" value="Genomic_DNA"/>
</dbReference>
<evidence type="ECO:0000313" key="7">
    <source>
        <dbReference type="EMBL" id="SHK97150.1"/>
    </source>
</evidence>
<dbReference type="STRING" id="633813.SAMN04488087_2431"/>
<dbReference type="GO" id="GO:0012505">
    <property type="term" value="C:endomembrane system"/>
    <property type="evidence" value="ECO:0007669"/>
    <property type="project" value="UniProtKB-SubCell"/>
</dbReference>
<dbReference type="Proteomes" id="UP000185812">
    <property type="component" value="Unassembled WGS sequence"/>
</dbReference>